<keyword evidence="1" id="KW-0812">Transmembrane</keyword>
<dbReference type="InterPro" id="IPR007401">
    <property type="entry name" value="DUF454"/>
</dbReference>
<gene>
    <name evidence="2" type="ORF">U0C82_15185</name>
</gene>
<dbReference type="EMBL" id="JAXLPB010000005">
    <property type="protein sequence ID" value="MDY8110485.1"/>
    <property type="molecule type" value="Genomic_DNA"/>
</dbReference>
<keyword evidence="1" id="KW-0472">Membrane</keyword>
<dbReference type="RefSeq" id="WP_322188117.1">
    <property type="nucleotide sequence ID" value="NZ_JAXLPB010000005.1"/>
</dbReference>
<comment type="caution">
    <text evidence="2">The sequence shown here is derived from an EMBL/GenBank/DDBJ whole genome shotgun (WGS) entry which is preliminary data.</text>
</comment>
<accession>A0ABU5I5U4</accession>
<sequence>MAVARFLWLVLGGSSVVLAAIGAVLPLLPTTPFLILAAFAFSKSSPRLERWLIAHPRFGGAIRNWREERAIGRKPKWLATLVMALSWGVGWGVGLSGAILAVQAAVFTVVLVFLWTRSEPTRPQGHAAGNGTVEP</sequence>
<proteinExistence type="predicted"/>
<evidence type="ECO:0000313" key="3">
    <source>
        <dbReference type="Proteomes" id="UP001294412"/>
    </source>
</evidence>
<feature type="transmembrane region" description="Helical" evidence="1">
    <location>
        <begin position="16"/>
        <end position="41"/>
    </location>
</feature>
<dbReference type="PANTHER" id="PTHR35813:SF1">
    <property type="entry name" value="INNER MEMBRANE PROTEIN YBAN"/>
    <property type="match status" value="1"/>
</dbReference>
<keyword evidence="1" id="KW-1133">Transmembrane helix</keyword>
<keyword evidence="3" id="KW-1185">Reference proteome</keyword>
<dbReference type="PANTHER" id="PTHR35813">
    <property type="entry name" value="INNER MEMBRANE PROTEIN YBAN"/>
    <property type="match status" value="1"/>
</dbReference>
<name>A0ABU5I5U4_9HYPH</name>
<dbReference type="Proteomes" id="UP001294412">
    <property type="component" value="Unassembled WGS sequence"/>
</dbReference>
<protein>
    <submittedName>
        <fullName evidence="2">YbaN family protein</fullName>
    </submittedName>
</protein>
<feature type="transmembrane region" description="Helical" evidence="1">
    <location>
        <begin position="99"/>
        <end position="116"/>
    </location>
</feature>
<organism evidence="2 3">
    <name type="scientific">Fulvimarina uroteuthidis</name>
    <dbReference type="NCBI Taxonomy" id="3098149"/>
    <lineage>
        <taxon>Bacteria</taxon>
        <taxon>Pseudomonadati</taxon>
        <taxon>Pseudomonadota</taxon>
        <taxon>Alphaproteobacteria</taxon>
        <taxon>Hyphomicrobiales</taxon>
        <taxon>Aurantimonadaceae</taxon>
        <taxon>Fulvimarina</taxon>
    </lineage>
</organism>
<dbReference type="Pfam" id="PF04304">
    <property type="entry name" value="DUF454"/>
    <property type="match status" value="1"/>
</dbReference>
<evidence type="ECO:0000256" key="1">
    <source>
        <dbReference type="SAM" id="Phobius"/>
    </source>
</evidence>
<reference evidence="2 3" key="1">
    <citation type="submission" date="2023-12" db="EMBL/GenBank/DDBJ databases">
        <title>Description of Novel Strain Fulvimarina sp. 2208YS6-2-32 isolated from Uroteuthis (Photololigo) edulis.</title>
        <authorList>
            <person name="Park J.-S."/>
        </authorList>
    </citation>
    <scope>NUCLEOTIDE SEQUENCE [LARGE SCALE GENOMIC DNA]</scope>
    <source>
        <strain evidence="2 3">2208YS6-2-32</strain>
    </source>
</reference>
<evidence type="ECO:0000313" key="2">
    <source>
        <dbReference type="EMBL" id="MDY8110485.1"/>
    </source>
</evidence>
<dbReference type="PIRSF" id="PIRSF016789">
    <property type="entry name" value="DUF454"/>
    <property type="match status" value="1"/>
</dbReference>